<dbReference type="OrthoDB" id="3176309at2"/>
<dbReference type="Pfam" id="PF02594">
    <property type="entry name" value="DUF167"/>
    <property type="match status" value="1"/>
</dbReference>
<dbReference type="Proteomes" id="UP000252706">
    <property type="component" value="Unassembled WGS sequence"/>
</dbReference>
<proteinExistence type="inferred from homology"/>
<reference evidence="2 3" key="1">
    <citation type="submission" date="2018-07" db="EMBL/GenBank/DDBJ databases">
        <title>Modular assembly of carbohydrate-degrading microbial communities in the ocean.</title>
        <authorList>
            <person name="Enke T.N."/>
            <person name="Datta M.S."/>
            <person name="Schwartzman J.A."/>
            <person name="Cermak N."/>
            <person name="Schmitz D.A."/>
            <person name="Barrere J."/>
            <person name="Cordero O.X."/>
        </authorList>
    </citation>
    <scope>NUCLEOTIDE SEQUENCE [LARGE SCALE GENOMIC DNA]</scope>
    <source>
        <strain evidence="2 3">C3M10</strain>
    </source>
</reference>
<evidence type="ECO:0000313" key="3">
    <source>
        <dbReference type="Proteomes" id="UP000252706"/>
    </source>
</evidence>
<accession>A0A366X4J3</accession>
<evidence type="ECO:0000256" key="1">
    <source>
        <dbReference type="ARBA" id="ARBA00010364"/>
    </source>
</evidence>
<dbReference type="RefSeq" id="WP_113822609.1">
    <property type="nucleotide sequence ID" value="NZ_QOCE01000013.1"/>
</dbReference>
<comment type="caution">
    <text evidence="2">The sequence shown here is derived from an EMBL/GenBank/DDBJ whole genome shotgun (WGS) entry which is preliminary data.</text>
</comment>
<name>A0A366X4J3_9RHOB</name>
<protein>
    <submittedName>
        <fullName evidence="2">DUF167 domain-containing protein</fullName>
    </submittedName>
</protein>
<dbReference type="SUPFAM" id="SSF69786">
    <property type="entry name" value="YggU-like"/>
    <property type="match status" value="1"/>
</dbReference>
<sequence length="92" mass="9794">MAKPKLKNLPDLSHLAVPGQEISLRVTPKAARTSLIATAEGLRMTVTAVPENGKANAAVRQVLAAAMGVAQTRLNLIRGQTARDKTFVYEEG</sequence>
<dbReference type="EMBL" id="QOCE01000013">
    <property type="protein sequence ID" value="RBW58571.1"/>
    <property type="molecule type" value="Genomic_DNA"/>
</dbReference>
<dbReference type="NCBIfam" id="TIGR00251">
    <property type="entry name" value="DUF167 family protein"/>
    <property type="match status" value="1"/>
</dbReference>
<dbReference type="SMART" id="SM01152">
    <property type="entry name" value="DUF167"/>
    <property type="match status" value="1"/>
</dbReference>
<comment type="similarity">
    <text evidence="1">Belongs to the UPF0235 family.</text>
</comment>
<dbReference type="InterPro" id="IPR036591">
    <property type="entry name" value="YggU-like_sf"/>
</dbReference>
<organism evidence="2 3">
    <name type="scientific">Phaeobacter gallaeciensis</name>
    <dbReference type="NCBI Taxonomy" id="60890"/>
    <lineage>
        <taxon>Bacteria</taxon>
        <taxon>Pseudomonadati</taxon>
        <taxon>Pseudomonadota</taxon>
        <taxon>Alphaproteobacteria</taxon>
        <taxon>Rhodobacterales</taxon>
        <taxon>Roseobacteraceae</taxon>
        <taxon>Phaeobacter</taxon>
    </lineage>
</organism>
<gene>
    <name evidence="2" type="ORF">DS909_06335</name>
</gene>
<dbReference type="Gene3D" id="3.30.1200.10">
    <property type="entry name" value="YggU-like"/>
    <property type="match status" value="1"/>
</dbReference>
<evidence type="ECO:0000313" key="2">
    <source>
        <dbReference type="EMBL" id="RBW58571.1"/>
    </source>
</evidence>
<dbReference type="AlphaFoldDB" id="A0A366X4J3"/>
<dbReference type="InterPro" id="IPR003746">
    <property type="entry name" value="DUF167"/>
</dbReference>